<evidence type="ECO:0000313" key="9">
    <source>
        <dbReference type="EMBL" id="SFB52383.1"/>
    </source>
</evidence>
<keyword evidence="10" id="KW-1185">Reference proteome</keyword>
<dbReference type="PANTHER" id="PTHR22600">
    <property type="entry name" value="BETA-HEXOSAMINIDASE"/>
    <property type="match status" value="1"/>
</dbReference>
<reference evidence="10" key="1">
    <citation type="submission" date="2016-10" db="EMBL/GenBank/DDBJ databases">
        <authorList>
            <person name="Varghese N."/>
            <person name="Submissions S."/>
        </authorList>
    </citation>
    <scope>NUCLEOTIDE SEQUENCE [LARGE SCALE GENOMIC DNA]</scope>
    <source>
        <strain evidence="10">CGMCC 4.3568</strain>
    </source>
</reference>
<dbReference type="Gene3D" id="3.30.379.10">
    <property type="entry name" value="Chitobiase/beta-hexosaminidase domain 2-like"/>
    <property type="match status" value="1"/>
</dbReference>
<evidence type="ECO:0000256" key="1">
    <source>
        <dbReference type="ARBA" id="ARBA00001231"/>
    </source>
</evidence>
<keyword evidence="4" id="KW-0378">Hydrolase</keyword>
<dbReference type="InterPro" id="IPR017853">
    <property type="entry name" value="GH"/>
</dbReference>
<feature type="active site" description="Proton donor" evidence="6">
    <location>
        <position position="276"/>
    </location>
</feature>
<feature type="domain" description="Beta-hexosaminidase bacterial type N-terminal" evidence="8">
    <location>
        <begin position="36"/>
        <end position="97"/>
    </location>
</feature>
<dbReference type="Pfam" id="PF00728">
    <property type="entry name" value="Glyco_hydro_20"/>
    <property type="match status" value="1"/>
</dbReference>
<dbReference type="AlphaFoldDB" id="A0A1I1BVM7"/>
<dbReference type="InterPro" id="IPR015882">
    <property type="entry name" value="HEX_bac_N"/>
</dbReference>
<gene>
    <name evidence="9" type="ORF">SAMN05216266_11631</name>
</gene>
<evidence type="ECO:0000259" key="8">
    <source>
        <dbReference type="Pfam" id="PF02838"/>
    </source>
</evidence>
<protein>
    <recommendedName>
        <fullName evidence="3">beta-N-acetylhexosaminidase</fullName>
        <ecNumber evidence="3">3.2.1.52</ecNumber>
    </recommendedName>
</protein>
<dbReference type="GO" id="GO:0005975">
    <property type="term" value="P:carbohydrate metabolic process"/>
    <property type="evidence" value="ECO:0007669"/>
    <property type="project" value="InterPro"/>
</dbReference>
<dbReference type="Gene3D" id="3.20.20.80">
    <property type="entry name" value="Glycosidases"/>
    <property type="match status" value="1"/>
</dbReference>
<evidence type="ECO:0000256" key="4">
    <source>
        <dbReference type="ARBA" id="ARBA00022801"/>
    </source>
</evidence>
<keyword evidence="5" id="KW-0326">Glycosidase</keyword>
<evidence type="ECO:0000256" key="3">
    <source>
        <dbReference type="ARBA" id="ARBA00012663"/>
    </source>
</evidence>
<dbReference type="GO" id="GO:0016020">
    <property type="term" value="C:membrane"/>
    <property type="evidence" value="ECO:0007669"/>
    <property type="project" value="TreeGrafter"/>
</dbReference>
<dbReference type="PRINTS" id="PR00738">
    <property type="entry name" value="GLHYDRLASE20"/>
</dbReference>
<dbReference type="InterPro" id="IPR025705">
    <property type="entry name" value="Beta_hexosaminidase_sua/sub"/>
</dbReference>
<evidence type="ECO:0000256" key="5">
    <source>
        <dbReference type="ARBA" id="ARBA00023295"/>
    </source>
</evidence>
<dbReference type="GO" id="GO:0030203">
    <property type="term" value="P:glycosaminoglycan metabolic process"/>
    <property type="evidence" value="ECO:0007669"/>
    <property type="project" value="TreeGrafter"/>
</dbReference>
<dbReference type="CDD" id="cd06563">
    <property type="entry name" value="GH20_chitobiase-like"/>
    <property type="match status" value="1"/>
</dbReference>
<dbReference type="SUPFAM" id="SSF55545">
    <property type="entry name" value="beta-N-acetylhexosaminidase-like domain"/>
    <property type="match status" value="1"/>
</dbReference>
<dbReference type="EC" id="3.2.1.52" evidence="3"/>
<sequence length="496" mass="55153">MSAFDSLLPRPLFGRPHPGMLTLPLDAADTLPVEIDESLPAESYRLEITPQGVRARAGDDGGAGYARQTLRQLIGPSAFRAAGGPSTAEVPCGVIEDRPRFAWRGCLLDVARHFRPKYEVLRFLDLLAVHKLNVLHLHLTDDQGWRIEIPGYPRLTGVGAWRTASMVGRHDGPERDGRPHGGFYTVDDLREIVAHADRRGITVVPEIDVPGHVRAALAAYPELGVRPGDQLDVWTSWGVCADVLNAEESTVDFFRAVFDTVLDIFPSEVIGIGGDEVPTVRWENDPRSRARAAELGLSGPHELHGWFLERMAAHLHARGRRALGWDEILDAGGTHAKPAVVASWRGEEAGVRAAHAGHDVVMCPEQWVYLDHRQSDHPEEPIPVGFLRTVTDVHRYEPVPAELPDADRARILGAQAQVWTEHLDTLRRVEYAAFPRLAAFAEVVWSHGERDTAEFLHRLREHHLPRLDALGVEYRPLDGPHPWQTRPGVPGRPRDL</sequence>
<evidence type="ECO:0000256" key="2">
    <source>
        <dbReference type="ARBA" id="ARBA00006285"/>
    </source>
</evidence>
<dbReference type="PANTHER" id="PTHR22600:SF57">
    <property type="entry name" value="BETA-N-ACETYLHEXOSAMINIDASE"/>
    <property type="match status" value="1"/>
</dbReference>
<evidence type="ECO:0000256" key="6">
    <source>
        <dbReference type="PIRSR" id="PIRSR625705-1"/>
    </source>
</evidence>
<dbReference type="InterPro" id="IPR015883">
    <property type="entry name" value="Glyco_hydro_20_cat"/>
</dbReference>
<proteinExistence type="inferred from homology"/>
<accession>A0A1I1BVM7</accession>
<comment type="similarity">
    <text evidence="2">Belongs to the glycosyl hydrolase 20 family.</text>
</comment>
<feature type="domain" description="Glycoside hydrolase family 20 catalytic" evidence="7">
    <location>
        <begin position="101"/>
        <end position="447"/>
    </location>
</feature>
<dbReference type="SUPFAM" id="SSF51445">
    <property type="entry name" value="(Trans)glycosidases"/>
    <property type="match status" value="1"/>
</dbReference>
<dbReference type="EMBL" id="FOKG01000016">
    <property type="protein sequence ID" value="SFB52383.1"/>
    <property type="molecule type" value="Genomic_DNA"/>
</dbReference>
<dbReference type="RefSeq" id="WP_091675548.1">
    <property type="nucleotide sequence ID" value="NZ_FOKG01000016.1"/>
</dbReference>
<dbReference type="Pfam" id="PF02838">
    <property type="entry name" value="Glyco_hydro_20b"/>
    <property type="match status" value="1"/>
</dbReference>
<comment type="catalytic activity">
    <reaction evidence="1">
        <text>Hydrolysis of terminal non-reducing N-acetyl-D-hexosamine residues in N-acetyl-beta-D-hexosaminides.</text>
        <dbReference type="EC" id="3.2.1.52"/>
    </reaction>
</comment>
<dbReference type="OrthoDB" id="9763537at2"/>
<organism evidence="9 10">
    <name type="scientific">Amycolatopsis marina</name>
    <dbReference type="NCBI Taxonomy" id="490629"/>
    <lineage>
        <taxon>Bacteria</taxon>
        <taxon>Bacillati</taxon>
        <taxon>Actinomycetota</taxon>
        <taxon>Actinomycetes</taxon>
        <taxon>Pseudonocardiales</taxon>
        <taxon>Pseudonocardiaceae</taxon>
        <taxon>Amycolatopsis</taxon>
    </lineage>
</organism>
<name>A0A1I1BVM7_9PSEU</name>
<dbReference type="GO" id="GO:0004563">
    <property type="term" value="F:beta-N-acetylhexosaminidase activity"/>
    <property type="evidence" value="ECO:0007669"/>
    <property type="project" value="UniProtKB-EC"/>
</dbReference>
<evidence type="ECO:0000313" key="10">
    <source>
        <dbReference type="Proteomes" id="UP000243799"/>
    </source>
</evidence>
<dbReference type="PIRSF" id="PIRSF001093">
    <property type="entry name" value="B-hxosamndse_ab_euk"/>
    <property type="match status" value="1"/>
</dbReference>
<evidence type="ECO:0000259" key="7">
    <source>
        <dbReference type="Pfam" id="PF00728"/>
    </source>
</evidence>
<dbReference type="InterPro" id="IPR029018">
    <property type="entry name" value="Hex-like_dom2"/>
</dbReference>
<dbReference type="Proteomes" id="UP000243799">
    <property type="component" value="Unassembled WGS sequence"/>
</dbReference>
<dbReference type="STRING" id="490629.SAMN05216266_11631"/>